<name>A0A0G0HG38_9BACT</name>
<protein>
    <submittedName>
        <fullName evidence="1">Uncharacterized protein</fullName>
    </submittedName>
</protein>
<sequence length="316" mass="34962">MDEVATTKSPIKTNPAPFWCRVVLLQKLPDEQHTARVVLVRVEIPVVEVRAAVAGEEVERELGGLPRVGRAVEDRGVDIPGQDLGHGHHGGGRVDGAREQEALGADLDQTTIGRDREALHRVGEVDADDRTVPHLLDELSVTALFHDADVTLERVRAVVGEGPDRELLLVRPLDRVQEHPLERIVVVARVQLRQADREVHAVEQTLHLLHGLDLLQELGRTTDEFLYRDERLSAEELLETGENRDRIDLGLDEGEPTVRLDVVATTLHSLEGDEATVGVDDLDRGVHQLDRQLVAQDGLEAFLATEFVASRSEELA</sequence>
<gene>
    <name evidence="1" type="ORF">US58_C0005G0072</name>
</gene>
<proteinExistence type="predicted"/>
<organism evidence="1 2">
    <name type="scientific">Candidatus Magasanikbacteria bacterium GW2011_GWA2_37_8</name>
    <dbReference type="NCBI Taxonomy" id="1619036"/>
    <lineage>
        <taxon>Bacteria</taxon>
        <taxon>Candidatus Magasanikiibacteriota</taxon>
    </lineage>
</organism>
<dbReference type="AlphaFoldDB" id="A0A0G0HG38"/>
<evidence type="ECO:0000313" key="2">
    <source>
        <dbReference type="Proteomes" id="UP000034333"/>
    </source>
</evidence>
<dbReference type="STRING" id="1619036.US58_C0005G0072"/>
<dbReference type="EMBL" id="LBTN01000005">
    <property type="protein sequence ID" value="KKQ41147.1"/>
    <property type="molecule type" value="Genomic_DNA"/>
</dbReference>
<reference evidence="1 2" key="1">
    <citation type="journal article" date="2015" name="Nature">
        <title>rRNA introns, odd ribosomes, and small enigmatic genomes across a large radiation of phyla.</title>
        <authorList>
            <person name="Brown C.T."/>
            <person name="Hug L.A."/>
            <person name="Thomas B.C."/>
            <person name="Sharon I."/>
            <person name="Castelle C.J."/>
            <person name="Singh A."/>
            <person name="Wilkins M.J."/>
            <person name="Williams K.H."/>
            <person name="Banfield J.F."/>
        </authorList>
    </citation>
    <scope>NUCLEOTIDE SEQUENCE [LARGE SCALE GENOMIC DNA]</scope>
</reference>
<evidence type="ECO:0000313" key="1">
    <source>
        <dbReference type="EMBL" id="KKQ41147.1"/>
    </source>
</evidence>
<accession>A0A0G0HG38</accession>
<dbReference type="Proteomes" id="UP000034333">
    <property type="component" value="Unassembled WGS sequence"/>
</dbReference>
<comment type="caution">
    <text evidence="1">The sequence shown here is derived from an EMBL/GenBank/DDBJ whole genome shotgun (WGS) entry which is preliminary data.</text>
</comment>